<dbReference type="EMBL" id="CP108110">
    <property type="protein sequence ID" value="WUQ84423.1"/>
    <property type="molecule type" value="Genomic_DNA"/>
</dbReference>
<proteinExistence type="predicted"/>
<keyword evidence="4" id="KW-1185">Reference proteome</keyword>
<accession>A0ABZ1TZP5</accession>
<dbReference type="Proteomes" id="UP001432222">
    <property type="component" value="Chromosome"/>
</dbReference>
<keyword evidence="2" id="KW-0812">Transmembrane</keyword>
<feature type="transmembrane region" description="Helical" evidence="2">
    <location>
        <begin position="329"/>
        <end position="346"/>
    </location>
</feature>
<feature type="transmembrane region" description="Helical" evidence="2">
    <location>
        <begin position="258"/>
        <end position="283"/>
    </location>
</feature>
<organism evidence="3 4">
    <name type="scientific">Kitasatospora purpeofusca</name>
    <dbReference type="NCBI Taxonomy" id="67352"/>
    <lineage>
        <taxon>Bacteria</taxon>
        <taxon>Bacillati</taxon>
        <taxon>Actinomycetota</taxon>
        <taxon>Actinomycetes</taxon>
        <taxon>Kitasatosporales</taxon>
        <taxon>Streptomycetaceae</taxon>
        <taxon>Kitasatospora</taxon>
    </lineage>
</organism>
<sequence length="377" mass="37085">MAGGGGAAAVGLADGSGDPVREVMAEHRVLCERAVDPLEIAAGLAEAGLGPAAAARCRHADLFSLAEELYARVPRRPPSAEPAEPAGGRQWRCGAALRTAGLAVLPCAAAVALGGSRPVLLAAAVALALVPAAAGPAGAGGTAAAPWAGPGPGEGPEAELGPAGPERERTGPLGEARRWWDPAARGAGLAALLLVPLAVAADGPEERRVTAALVLAAALSAGSAEWAARWYRQVGRGHLGAAATLAEFRSRMRPVLPVALALHLVVLAVLSFAALAVLTALAPRPGPAHGGGLLHLAAERAGPAQWAAQGVLGLLLVLPVLLARCGRPAAAALGALAGAAGTAAPPAPSAGLLGGGAVALALLLYAWPVLGRPDAHR</sequence>
<feature type="transmembrane region" description="Helical" evidence="2">
    <location>
        <begin position="303"/>
        <end position="322"/>
    </location>
</feature>
<evidence type="ECO:0000313" key="3">
    <source>
        <dbReference type="EMBL" id="WUQ84423.1"/>
    </source>
</evidence>
<evidence type="ECO:0000256" key="2">
    <source>
        <dbReference type="SAM" id="Phobius"/>
    </source>
</evidence>
<name>A0ABZ1TZP5_9ACTN</name>
<keyword evidence="2" id="KW-1133">Transmembrane helix</keyword>
<keyword evidence="2" id="KW-0472">Membrane</keyword>
<reference evidence="3" key="1">
    <citation type="submission" date="2022-10" db="EMBL/GenBank/DDBJ databases">
        <title>The complete genomes of actinobacterial strains from the NBC collection.</title>
        <authorList>
            <person name="Joergensen T.S."/>
            <person name="Alvarez Arevalo M."/>
            <person name="Sterndorff E.B."/>
            <person name="Faurdal D."/>
            <person name="Vuksanovic O."/>
            <person name="Mourched A.-S."/>
            <person name="Charusanti P."/>
            <person name="Shaw S."/>
            <person name="Blin K."/>
            <person name="Weber T."/>
        </authorList>
    </citation>
    <scope>NUCLEOTIDE SEQUENCE</scope>
    <source>
        <strain evidence="3">NBC_00222</strain>
    </source>
</reference>
<protein>
    <recommendedName>
        <fullName evidence="5">Integral membrane protein</fullName>
    </recommendedName>
</protein>
<feature type="transmembrane region" description="Helical" evidence="2">
    <location>
        <begin position="352"/>
        <end position="370"/>
    </location>
</feature>
<dbReference type="RefSeq" id="WP_328955284.1">
    <property type="nucleotide sequence ID" value="NZ_CP108110.1"/>
</dbReference>
<evidence type="ECO:0000256" key="1">
    <source>
        <dbReference type="SAM" id="MobiDB-lite"/>
    </source>
</evidence>
<feature type="region of interest" description="Disordered" evidence="1">
    <location>
        <begin position="140"/>
        <end position="172"/>
    </location>
</feature>
<evidence type="ECO:0008006" key="5">
    <source>
        <dbReference type="Google" id="ProtNLM"/>
    </source>
</evidence>
<evidence type="ECO:0000313" key="4">
    <source>
        <dbReference type="Proteomes" id="UP001432222"/>
    </source>
</evidence>
<gene>
    <name evidence="3" type="ORF">OHA16_16480</name>
</gene>